<evidence type="ECO:0000313" key="5">
    <source>
        <dbReference type="Proteomes" id="UP000294215"/>
    </source>
</evidence>
<evidence type="ECO:0000313" key="3">
    <source>
        <dbReference type="EMBL" id="TBF18833.1"/>
    </source>
</evidence>
<dbReference type="RefSeq" id="WP_018486537.1">
    <property type="nucleotide sequence ID" value="NZ_CP071682.1"/>
</dbReference>
<dbReference type="Proteomes" id="UP000661163">
    <property type="component" value="Unassembled WGS sequence"/>
</dbReference>
<evidence type="ECO:0000313" key="6">
    <source>
        <dbReference type="Proteomes" id="UP000661163"/>
    </source>
</evidence>
<dbReference type="EMBL" id="WUFC01000031">
    <property type="protein sequence ID" value="NEI51782.1"/>
    <property type="molecule type" value="Genomic_DNA"/>
</dbReference>
<dbReference type="EMBL" id="SIMR01000007">
    <property type="protein sequence ID" value="TBC02244.1"/>
    <property type="molecule type" value="Genomic_DNA"/>
</dbReference>
<dbReference type="Proteomes" id="UP000294215">
    <property type="component" value="Unassembled WGS sequence"/>
</dbReference>
<protein>
    <submittedName>
        <fullName evidence="3">Uncharacterized protein</fullName>
    </submittedName>
</protein>
<gene>
    <name evidence="3" type="ORF">ELG94_11090</name>
    <name evidence="2" type="ORF">ELH40_37220</name>
    <name evidence="1" type="ORF">GR217_29460</name>
</gene>
<dbReference type="AlphaFoldDB" id="A0AAE8PQQ1"/>
<comment type="caution">
    <text evidence="3">The sequence shown here is derived from an EMBL/GenBank/DDBJ whole genome shotgun (WGS) entry which is preliminary data.</text>
</comment>
<sequence>MADINIPSSPIRKNDSAYQIECKFALEPSLTRLFEKARSAGWDPQHIALAVAALGWELLVDQRDRMQCEGCGIEH</sequence>
<reference evidence="4 5" key="1">
    <citation type="submission" date="2019-02" db="EMBL/GenBank/DDBJ databases">
        <title>The genomic architecture of introgression among sibling species of bacteria.</title>
        <authorList>
            <person name="Cavassim M.I.A."/>
            <person name="Moeskjaer S."/>
            <person name="Moslemi C."/>
            <person name="Fields B."/>
            <person name="Bachmann A."/>
            <person name="Vilhjalmsson B."/>
            <person name="Schierup M.H."/>
            <person name="Young J.P.W."/>
            <person name="Andersen S.U."/>
        </authorList>
    </citation>
    <scope>NUCLEOTIDE SEQUENCE [LARGE SCALE GENOMIC DNA]</scope>
    <source>
        <strain evidence="3 4">SM42</strain>
        <strain evidence="2 5">SM92</strain>
    </source>
</reference>
<evidence type="ECO:0000313" key="4">
    <source>
        <dbReference type="Proteomes" id="UP000291892"/>
    </source>
</evidence>
<dbReference type="GeneID" id="84674714"/>
<reference evidence="1 6" key="2">
    <citation type="submission" date="2019-12" db="EMBL/GenBank/DDBJ databases">
        <title>Rhizobium genotypes associated with high levels of biological nitrogen fixation by grain legumes in a temperate-maritime cropping system.</title>
        <authorList>
            <person name="Maluk M."/>
            <person name="Francesc Ferrando Molina F."/>
            <person name="Lopez Del Egido L."/>
            <person name="Lafos M."/>
            <person name="Langarica-Fuentes A."/>
            <person name="Gebre Yohannes G."/>
            <person name="Young M.W."/>
            <person name="Martin P."/>
            <person name="Gantlett R."/>
            <person name="Kenicer G."/>
            <person name="Hawes C."/>
            <person name="Begg G.S."/>
            <person name="Quilliam R.S."/>
            <person name="Squire G.R."/>
            <person name="Poole P.S."/>
            <person name="Young P.W."/>
            <person name="Iannetta P.M."/>
            <person name="James E.K."/>
        </authorList>
    </citation>
    <scope>NUCLEOTIDE SEQUENCE [LARGE SCALE GENOMIC DNA]</scope>
    <source>
        <strain evidence="1 6">JHI985</strain>
    </source>
</reference>
<evidence type="ECO:0000313" key="1">
    <source>
        <dbReference type="EMBL" id="NEI51782.1"/>
    </source>
</evidence>
<organism evidence="3 4">
    <name type="scientific">Rhizobium ruizarguesonis</name>
    <dbReference type="NCBI Taxonomy" id="2081791"/>
    <lineage>
        <taxon>Bacteria</taxon>
        <taxon>Pseudomonadati</taxon>
        <taxon>Pseudomonadota</taxon>
        <taxon>Alphaproteobacteria</taxon>
        <taxon>Hyphomicrobiales</taxon>
        <taxon>Rhizobiaceae</taxon>
        <taxon>Rhizobium/Agrobacterium group</taxon>
        <taxon>Rhizobium</taxon>
    </lineage>
</organism>
<dbReference type="Proteomes" id="UP000291892">
    <property type="component" value="Unassembled WGS sequence"/>
</dbReference>
<dbReference type="EMBL" id="SIKX01000001">
    <property type="protein sequence ID" value="TBF18833.1"/>
    <property type="molecule type" value="Genomic_DNA"/>
</dbReference>
<accession>A0AAE8PQQ1</accession>
<name>A0AAE8PQQ1_9HYPH</name>
<proteinExistence type="predicted"/>
<evidence type="ECO:0000313" key="2">
    <source>
        <dbReference type="EMBL" id="TBC02244.1"/>
    </source>
</evidence>